<keyword evidence="4" id="KW-0963">Cytoplasm</keyword>
<evidence type="ECO:0000313" key="13">
    <source>
        <dbReference type="Proteomes" id="UP000193685"/>
    </source>
</evidence>
<evidence type="ECO:0000256" key="4">
    <source>
        <dbReference type="ARBA" id="ARBA00022490"/>
    </source>
</evidence>
<evidence type="ECO:0000259" key="10">
    <source>
        <dbReference type="Pfam" id="PF09377"/>
    </source>
</evidence>
<dbReference type="OrthoDB" id="10253092at2759"/>
<evidence type="ECO:0000259" key="9">
    <source>
        <dbReference type="Pfam" id="PF01172"/>
    </source>
</evidence>
<dbReference type="InterPro" id="IPR039100">
    <property type="entry name" value="Sdo1/SBDS-like"/>
</dbReference>
<comment type="subunit">
    <text evidence="7">Associates with the 60S ribosomal subunit.</text>
</comment>
<evidence type="ECO:0000256" key="7">
    <source>
        <dbReference type="ARBA" id="ARBA00049708"/>
    </source>
</evidence>
<evidence type="ECO:0000256" key="6">
    <source>
        <dbReference type="ARBA" id="ARBA00023242"/>
    </source>
</evidence>
<evidence type="ECO:0000256" key="1">
    <source>
        <dbReference type="ARBA" id="ARBA00004123"/>
    </source>
</evidence>
<comment type="caution">
    <text evidence="12">The sequence shown here is derived from an EMBL/GenBank/DDBJ whole genome shotgun (WGS) entry which is preliminary data.</text>
</comment>
<protein>
    <recommendedName>
        <fullName evidence="8">Ribosome maturation protein SDO1</fullName>
    </recommendedName>
</protein>
<dbReference type="InterPro" id="IPR046928">
    <property type="entry name" value="SDO1/SBDS_C"/>
</dbReference>
<dbReference type="GO" id="GO:0005737">
    <property type="term" value="C:cytoplasm"/>
    <property type="evidence" value="ECO:0007669"/>
    <property type="project" value="UniProtKB-SubCell"/>
</dbReference>
<dbReference type="Gene3D" id="1.10.10.900">
    <property type="entry name" value="SBDS protein C-terminal domain, subdomain 1"/>
    <property type="match status" value="1"/>
</dbReference>
<accession>A0A1Y2FFI3</accession>
<evidence type="ECO:0000256" key="3">
    <source>
        <dbReference type="ARBA" id="ARBA00007433"/>
    </source>
</evidence>
<dbReference type="SUPFAM" id="SSF109728">
    <property type="entry name" value="Hypothetical protein AF0491, middle domain"/>
    <property type="match status" value="1"/>
</dbReference>
<dbReference type="InterPro" id="IPR018023">
    <property type="entry name" value="Ribosome_mat_SBDS_CS"/>
</dbReference>
<dbReference type="FunFam" id="3.30.1250.10:FF:000001">
    <property type="entry name" value="SBDS, ribosome maturation factor"/>
    <property type="match status" value="1"/>
</dbReference>
<dbReference type="InterPro" id="IPR037188">
    <property type="entry name" value="Sdo1/SBDS_central_sf"/>
</dbReference>
<keyword evidence="13" id="KW-1185">Reference proteome</keyword>
<dbReference type="InterPro" id="IPR036786">
    <property type="entry name" value="Ribosome_mat_SBDS_N_sf"/>
</dbReference>
<comment type="similarity">
    <text evidence="3">Belongs to the SDO1/SBDS family.</text>
</comment>
<dbReference type="InterPro" id="IPR019783">
    <property type="entry name" value="SDO1/SBDS_N"/>
</dbReference>
<dbReference type="STRING" id="56484.A0A1Y2FFI3"/>
<dbReference type="Gene3D" id="3.30.1250.10">
    <property type="entry name" value="Ribosome maturation protein SBDS, N-terminal domain"/>
    <property type="match status" value="1"/>
</dbReference>
<comment type="subcellular location">
    <subcellularLocation>
        <location evidence="2">Cytoplasm</location>
    </subcellularLocation>
    <subcellularLocation>
        <location evidence="1">Nucleus</location>
    </subcellularLocation>
</comment>
<dbReference type="Pfam" id="PF09377">
    <property type="entry name" value="SBDS_domain_II"/>
    <property type="match status" value="1"/>
</dbReference>
<evidence type="ECO:0000256" key="8">
    <source>
        <dbReference type="ARBA" id="ARBA00071414"/>
    </source>
</evidence>
<feature type="domain" description="Ribosome maturation protein SDO1/SBDS N-terminal" evidence="9">
    <location>
        <begin position="14"/>
        <end position="100"/>
    </location>
</feature>
<dbReference type="Proteomes" id="UP000193685">
    <property type="component" value="Unassembled WGS sequence"/>
</dbReference>
<evidence type="ECO:0000256" key="2">
    <source>
        <dbReference type="ARBA" id="ARBA00004496"/>
    </source>
</evidence>
<dbReference type="EMBL" id="MCFI01000009">
    <property type="protein sequence ID" value="ORY82693.1"/>
    <property type="molecule type" value="Genomic_DNA"/>
</dbReference>
<proteinExistence type="inferred from homology"/>
<keyword evidence="5" id="KW-0690">Ribosome biogenesis</keyword>
<keyword evidence="6" id="KW-0539">Nucleus</keyword>
<sequence length="252" mass="28026">MPINQPSNQIKLTNVSVVRYKRSGKRFELAAYKNKVLEWRAGTEKDIDEVLQIDSIFANVSKGAVASNDDIKKAFGEKPKEDIIQEILKKGELQVGDKERGAMTENTFKDIVQIICDKTVDPTSKRPYTAGMIEKALHDLGFSTSTNKPAKSQALDAIKQLQAAKTLPITRALMKIRITCTAKEGKLVREQLRALFESLEEDSVSAELEMVGSVQPGSFRAIGDLIREHTRGKGQIEVLNFSQSTEGDESWN</sequence>
<evidence type="ECO:0000259" key="11">
    <source>
        <dbReference type="Pfam" id="PF20268"/>
    </source>
</evidence>
<dbReference type="GO" id="GO:0042256">
    <property type="term" value="P:cytosolic ribosome assembly"/>
    <property type="evidence" value="ECO:0007669"/>
    <property type="project" value="InterPro"/>
</dbReference>
<name>A0A1Y2FFI3_PROLT</name>
<dbReference type="Pfam" id="PF20268">
    <property type="entry name" value="SBDS_C"/>
    <property type="match status" value="1"/>
</dbReference>
<dbReference type="PROSITE" id="PS01267">
    <property type="entry name" value="UPF0023"/>
    <property type="match status" value="1"/>
</dbReference>
<dbReference type="SUPFAM" id="SSF89895">
    <property type="entry name" value="FYSH domain"/>
    <property type="match status" value="1"/>
</dbReference>
<feature type="domain" description="Ribosome maturation protein SDO1/SBDS central" evidence="10">
    <location>
        <begin position="109"/>
        <end position="172"/>
    </location>
</feature>
<organism evidence="12 13">
    <name type="scientific">Protomyces lactucae-debilis</name>
    <dbReference type="NCBI Taxonomy" id="2754530"/>
    <lineage>
        <taxon>Eukaryota</taxon>
        <taxon>Fungi</taxon>
        <taxon>Dikarya</taxon>
        <taxon>Ascomycota</taxon>
        <taxon>Taphrinomycotina</taxon>
        <taxon>Taphrinomycetes</taxon>
        <taxon>Taphrinales</taxon>
        <taxon>Protomycetaceae</taxon>
        <taxon>Protomyces</taxon>
    </lineage>
</organism>
<gene>
    <name evidence="12" type="ORF">BCR37DRAFT_347047</name>
</gene>
<dbReference type="InterPro" id="IPR018978">
    <property type="entry name" value="SDO1/SBDS_central"/>
</dbReference>
<reference evidence="12 13" key="1">
    <citation type="submission" date="2016-07" db="EMBL/GenBank/DDBJ databases">
        <title>Pervasive Adenine N6-methylation of Active Genes in Fungi.</title>
        <authorList>
            <consortium name="DOE Joint Genome Institute"/>
            <person name="Mondo S.J."/>
            <person name="Dannebaum R.O."/>
            <person name="Kuo R.C."/>
            <person name="Labutti K."/>
            <person name="Haridas S."/>
            <person name="Kuo A."/>
            <person name="Salamov A."/>
            <person name="Ahrendt S.R."/>
            <person name="Lipzen A."/>
            <person name="Sullivan W."/>
            <person name="Andreopoulos W.B."/>
            <person name="Clum A."/>
            <person name="Lindquist E."/>
            <person name="Daum C."/>
            <person name="Ramamoorthy G.K."/>
            <person name="Gryganskyi A."/>
            <person name="Culley D."/>
            <person name="Magnuson J.K."/>
            <person name="James T.Y."/>
            <person name="O'Malley M.A."/>
            <person name="Stajich J.E."/>
            <person name="Spatafora J.W."/>
            <person name="Visel A."/>
            <person name="Grigoriev I.V."/>
        </authorList>
    </citation>
    <scope>NUCLEOTIDE SEQUENCE [LARGE SCALE GENOMIC DNA]</scope>
    <source>
        <strain evidence="12 13">12-1054</strain>
    </source>
</reference>
<dbReference type="InterPro" id="IPR002140">
    <property type="entry name" value="Sdo1/SBDS"/>
</dbReference>
<dbReference type="OMA" id="AVNPQMD"/>
<dbReference type="NCBIfam" id="TIGR00291">
    <property type="entry name" value="RNA_SBDS"/>
    <property type="match status" value="1"/>
</dbReference>
<feature type="domain" description="Ribosome maturation protein SDO1/SBDS C-terminal" evidence="11">
    <location>
        <begin position="174"/>
        <end position="240"/>
    </location>
</feature>
<dbReference type="AlphaFoldDB" id="A0A1Y2FFI3"/>
<evidence type="ECO:0000256" key="5">
    <source>
        <dbReference type="ARBA" id="ARBA00022517"/>
    </source>
</evidence>
<evidence type="ECO:0000313" key="12">
    <source>
        <dbReference type="EMBL" id="ORY82693.1"/>
    </source>
</evidence>
<dbReference type="Gene3D" id="3.30.70.240">
    <property type="match status" value="1"/>
</dbReference>
<dbReference type="GeneID" id="63784339"/>
<dbReference type="PANTHER" id="PTHR10927">
    <property type="entry name" value="RIBOSOME MATURATION PROTEIN SBDS"/>
    <property type="match status" value="1"/>
</dbReference>
<dbReference type="GO" id="GO:0005634">
    <property type="term" value="C:nucleus"/>
    <property type="evidence" value="ECO:0007669"/>
    <property type="project" value="UniProtKB-SubCell"/>
</dbReference>
<dbReference type="Pfam" id="PF01172">
    <property type="entry name" value="SBDS_N"/>
    <property type="match status" value="1"/>
</dbReference>
<dbReference type="PANTHER" id="PTHR10927:SF1">
    <property type="entry name" value="RIBOSOME MATURATION PROTEIN SBDS"/>
    <property type="match status" value="1"/>
</dbReference>
<dbReference type="RefSeq" id="XP_040725564.1">
    <property type="nucleotide sequence ID" value="XM_040867740.1"/>
</dbReference>